<dbReference type="SMART" id="SM00279">
    <property type="entry name" value="HhH2"/>
    <property type="match status" value="1"/>
</dbReference>
<dbReference type="SUPFAM" id="SSF88723">
    <property type="entry name" value="PIN domain-like"/>
    <property type="match status" value="1"/>
</dbReference>
<keyword evidence="7" id="KW-0269">Exonuclease</keyword>
<name>A0A7X2S2B8_9BACI</name>
<evidence type="ECO:0000256" key="2">
    <source>
        <dbReference type="ARBA" id="ARBA00022801"/>
    </source>
</evidence>
<dbReference type="Gene3D" id="1.10.150.20">
    <property type="entry name" value="5' to 3' exonuclease, C-terminal subdomain"/>
    <property type="match status" value="1"/>
</dbReference>
<dbReference type="CDD" id="cd09859">
    <property type="entry name" value="PIN_53EXO"/>
    <property type="match status" value="1"/>
</dbReference>
<dbReference type="EMBL" id="WMIB01000001">
    <property type="protein sequence ID" value="MTH52102.1"/>
    <property type="molecule type" value="Genomic_DNA"/>
</dbReference>
<dbReference type="Pfam" id="PF01367">
    <property type="entry name" value="5_3_exonuc"/>
    <property type="match status" value="1"/>
</dbReference>
<keyword evidence="3" id="KW-0238">DNA-binding</keyword>
<organism evidence="7 8">
    <name type="scientific">Metabacillus mangrovi</name>
    <dbReference type="NCBI Taxonomy" id="1491830"/>
    <lineage>
        <taxon>Bacteria</taxon>
        <taxon>Bacillati</taxon>
        <taxon>Bacillota</taxon>
        <taxon>Bacilli</taxon>
        <taxon>Bacillales</taxon>
        <taxon>Bacillaceae</taxon>
        <taxon>Metabacillus</taxon>
    </lineage>
</organism>
<evidence type="ECO:0000313" key="7">
    <source>
        <dbReference type="EMBL" id="MTH52102.1"/>
    </source>
</evidence>
<comment type="function">
    <text evidence="4">5'-3' exonuclease acting preferentially on double-stranded DNA.</text>
</comment>
<sequence>MERKTDLLLVDGMALLFRAFFATSVYGNFMINSKGVPTNAVSGFMKHLLMSIDAFKPQQVICCWDMGSKTFRTESFQSYKANRNEPPVELLPQFEMAKEATASLGIPNVGVAGYEADDCIGTIACGHKKDKNITILTGDRDLLQLLDDRVNVVLLQKGMGQYLIYTAELFQEEKGIHPSKLIDVKGLMGDSSDNYPGVRGIGEKTAYKLIQEHLSIDGMLENLHLLTPGQRKKIEEDLEMLHLSRSLAEIHCSVPLEYVLEEADLEIDLKAAQKWLLDTEIRGIDSLIKRAAERSVG</sequence>
<comment type="caution">
    <text evidence="7">The sequence shown here is derived from an EMBL/GenBank/DDBJ whole genome shotgun (WGS) entry which is preliminary data.</text>
</comment>
<dbReference type="RefSeq" id="WP_155110636.1">
    <property type="nucleotide sequence ID" value="NZ_WMIB01000001.1"/>
</dbReference>
<keyword evidence="2" id="KW-0378">Hydrolase</keyword>
<dbReference type="PANTHER" id="PTHR42646">
    <property type="entry name" value="FLAP ENDONUCLEASE XNI"/>
    <property type="match status" value="1"/>
</dbReference>
<evidence type="ECO:0000259" key="6">
    <source>
        <dbReference type="SMART" id="SM00475"/>
    </source>
</evidence>
<gene>
    <name evidence="7" type="ORF">GKZ89_01695</name>
</gene>
<reference evidence="7 8" key="1">
    <citation type="journal article" date="2017" name="Int. J. Syst. Evol. Microbiol.">
        <title>Bacillus mangrovi sp. nov., isolated from a sediment sample from a mangrove forest.</title>
        <authorList>
            <person name="Gupta V."/>
            <person name="Singh P.K."/>
            <person name="Korpole S."/>
            <person name="Tanuku N.R.S."/>
            <person name="Pinnaka A.K."/>
        </authorList>
    </citation>
    <scope>NUCLEOTIDE SEQUENCE [LARGE SCALE GENOMIC DNA]</scope>
    <source>
        <strain evidence="7 8">KCTC 33872</strain>
    </source>
</reference>
<dbReference type="AlphaFoldDB" id="A0A7X2S2B8"/>
<dbReference type="SMART" id="SM00475">
    <property type="entry name" value="53EXOc"/>
    <property type="match status" value="1"/>
</dbReference>
<dbReference type="Gene3D" id="3.40.50.1010">
    <property type="entry name" value="5'-nuclease"/>
    <property type="match status" value="1"/>
</dbReference>
<dbReference type="InterPro" id="IPR029060">
    <property type="entry name" value="PIN-like_dom_sf"/>
</dbReference>
<dbReference type="FunFam" id="1.10.150.20:FF:000003">
    <property type="entry name" value="DNA polymerase I"/>
    <property type="match status" value="1"/>
</dbReference>
<dbReference type="GO" id="GO:0017108">
    <property type="term" value="F:5'-flap endonuclease activity"/>
    <property type="evidence" value="ECO:0007669"/>
    <property type="project" value="InterPro"/>
</dbReference>
<dbReference type="GO" id="GO:0003677">
    <property type="term" value="F:DNA binding"/>
    <property type="evidence" value="ECO:0007669"/>
    <property type="project" value="UniProtKB-KW"/>
</dbReference>
<dbReference type="Pfam" id="PF02739">
    <property type="entry name" value="5_3_exonuc_N"/>
    <property type="match status" value="1"/>
</dbReference>
<dbReference type="InterPro" id="IPR008918">
    <property type="entry name" value="HhH2"/>
</dbReference>
<evidence type="ECO:0000313" key="8">
    <source>
        <dbReference type="Proteomes" id="UP000434639"/>
    </source>
</evidence>
<dbReference type="CDD" id="cd09898">
    <property type="entry name" value="H3TH_53EXO"/>
    <property type="match status" value="1"/>
</dbReference>
<dbReference type="InterPro" id="IPR038969">
    <property type="entry name" value="FEN"/>
</dbReference>
<dbReference type="InterPro" id="IPR020045">
    <property type="entry name" value="DNA_polI_H3TH"/>
</dbReference>
<dbReference type="OrthoDB" id="9806424at2"/>
<keyword evidence="1" id="KW-0540">Nuclease</keyword>
<dbReference type="GO" id="GO:0008409">
    <property type="term" value="F:5'-3' exonuclease activity"/>
    <property type="evidence" value="ECO:0007669"/>
    <property type="project" value="InterPro"/>
</dbReference>
<evidence type="ECO:0000256" key="1">
    <source>
        <dbReference type="ARBA" id="ARBA00022722"/>
    </source>
</evidence>
<dbReference type="SUPFAM" id="SSF47807">
    <property type="entry name" value="5' to 3' exonuclease, C-terminal subdomain"/>
    <property type="match status" value="1"/>
</dbReference>
<dbReference type="InterPro" id="IPR036279">
    <property type="entry name" value="5-3_exonuclease_C_sf"/>
</dbReference>
<dbReference type="GO" id="GO:0033567">
    <property type="term" value="P:DNA replication, Okazaki fragment processing"/>
    <property type="evidence" value="ECO:0007669"/>
    <property type="project" value="InterPro"/>
</dbReference>
<dbReference type="PANTHER" id="PTHR42646:SF2">
    <property type="entry name" value="5'-3' EXONUCLEASE FAMILY PROTEIN"/>
    <property type="match status" value="1"/>
</dbReference>
<keyword evidence="8" id="KW-1185">Reference proteome</keyword>
<dbReference type="InterPro" id="IPR002421">
    <property type="entry name" value="5-3_exonuclease"/>
</dbReference>
<evidence type="ECO:0000256" key="5">
    <source>
        <dbReference type="ARBA" id="ARBA00050026"/>
    </source>
</evidence>
<dbReference type="Proteomes" id="UP000434639">
    <property type="component" value="Unassembled WGS sequence"/>
</dbReference>
<feature type="domain" description="5'-3' exonuclease" evidence="6">
    <location>
        <begin position="3"/>
        <end position="266"/>
    </location>
</feature>
<accession>A0A7X2S2B8</accession>
<evidence type="ECO:0000256" key="3">
    <source>
        <dbReference type="ARBA" id="ARBA00023125"/>
    </source>
</evidence>
<dbReference type="InterPro" id="IPR020046">
    <property type="entry name" value="5-3_exonucl_a-hlix_arch_N"/>
</dbReference>
<protein>
    <recommendedName>
        <fullName evidence="5">5'-3' exonuclease</fullName>
    </recommendedName>
</protein>
<proteinExistence type="predicted"/>
<evidence type="ECO:0000256" key="4">
    <source>
        <dbReference type="ARBA" id="ARBA00049957"/>
    </source>
</evidence>